<keyword evidence="3 9" id="KW-0813">Transport</keyword>
<evidence type="ECO:0000256" key="1">
    <source>
        <dbReference type="ARBA" id="ARBA00004377"/>
    </source>
</evidence>
<dbReference type="Gene3D" id="2.40.30.170">
    <property type="match status" value="1"/>
</dbReference>
<keyword evidence="7 9" id="KW-1133">Transmembrane helix</keyword>
<dbReference type="PRINTS" id="PR01490">
    <property type="entry name" value="RTXTOXIND"/>
</dbReference>
<gene>
    <name evidence="12" type="ORF">A4A58_19555</name>
</gene>
<comment type="caution">
    <text evidence="12">The sequence shown here is derived from an EMBL/GenBank/DDBJ whole genome shotgun (WGS) entry which is preliminary data.</text>
</comment>
<feature type="domain" description="AprE-like long alpha-helical hairpin" evidence="10">
    <location>
        <begin position="109"/>
        <end position="295"/>
    </location>
</feature>
<dbReference type="InterPro" id="IPR058982">
    <property type="entry name" value="Beta-barrel_AprE"/>
</dbReference>
<dbReference type="EMBL" id="LVYV01000056">
    <property type="protein sequence ID" value="KZD20424.1"/>
    <property type="molecule type" value="Genomic_DNA"/>
</dbReference>
<dbReference type="Pfam" id="PF25994">
    <property type="entry name" value="HH_AprE"/>
    <property type="match status" value="1"/>
</dbReference>
<dbReference type="InterPro" id="IPR050739">
    <property type="entry name" value="MFP"/>
</dbReference>
<evidence type="ECO:0000256" key="3">
    <source>
        <dbReference type="ARBA" id="ARBA00022448"/>
    </source>
</evidence>
<organism evidence="12 13">
    <name type="scientific">Tardiphaga robiniae</name>
    <dbReference type="NCBI Taxonomy" id="943830"/>
    <lineage>
        <taxon>Bacteria</taxon>
        <taxon>Pseudomonadati</taxon>
        <taxon>Pseudomonadota</taxon>
        <taxon>Alphaproteobacteria</taxon>
        <taxon>Hyphomicrobiales</taxon>
        <taxon>Nitrobacteraceae</taxon>
        <taxon>Tardiphaga</taxon>
    </lineage>
</organism>
<comment type="subcellular location">
    <subcellularLocation>
        <location evidence="1 9">Cell inner membrane</location>
        <topology evidence="1 9">Single-pass membrane protein</topology>
    </subcellularLocation>
</comment>
<name>A0A161QKG1_9BRAD</name>
<dbReference type="Gene3D" id="2.40.50.100">
    <property type="match status" value="1"/>
</dbReference>
<dbReference type="InterPro" id="IPR010129">
    <property type="entry name" value="T1SS_HlyD"/>
</dbReference>
<evidence type="ECO:0000256" key="5">
    <source>
        <dbReference type="ARBA" id="ARBA00022519"/>
    </source>
</evidence>
<keyword evidence="13" id="KW-1185">Reference proteome</keyword>
<dbReference type="PANTHER" id="PTHR30386:SF17">
    <property type="entry name" value="ALKALINE PROTEASE SECRETION PROTEIN APRE"/>
    <property type="match status" value="1"/>
</dbReference>
<evidence type="ECO:0000259" key="10">
    <source>
        <dbReference type="Pfam" id="PF25994"/>
    </source>
</evidence>
<dbReference type="Pfam" id="PF26002">
    <property type="entry name" value="Beta-barrel_AprE"/>
    <property type="match status" value="1"/>
</dbReference>
<feature type="transmembrane region" description="Helical" evidence="9">
    <location>
        <begin position="34"/>
        <end position="56"/>
    </location>
</feature>
<evidence type="ECO:0000313" key="12">
    <source>
        <dbReference type="EMBL" id="KZD20424.1"/>
    </source>
</evidence>
<keyword evidence="6 9" id="KW-0812">Transmembrane</keyword>
<keyword evidence="4 9" id="KW-1003">Cell membrane</keyword>
<proteinExistence type="inferred from homology"/>
<dbReference type="InterPro" id="IPR058781">
    <property type="entry name" value="HH_AprE-like"/>
</dbReference>
<comment type="similarity">
    <text evidence="2 9">Belongs to the membrane fusion protein (MFP) (TC 8.A.1) family.</text>
</comment>
<protein>
    <recommendedName>
        <fullName evidence="9">Membrane fusion protein (MFP) family protein</fullName>
    </recommendedName>
</protein>
<evidence type="ECO:0000259" key="11">
    <source>
        <dbReference type="Pfam" id="PF26002"/>
    </source>
</evidence>
<keyword evidence="5 9" id="KW-0997">Cell inner membrane</keyword>
<feature type="domain" description="AprE-like beta-barrel" evidence="11">
    <location>
        <begin position="340"/>
        <end position="429"/>
    </location>
</feature>
<dbReference type="NCBIfam" id="TIGR01843">
    <property type="entry name" value="type_I_hlyD"/>
    <property type="match status" value="1"/>
</dbReference>
<evidence type="ECO:0000256" key="2">
    <source>
        <dbReference type="ARBA" id="ARBA00009477"/>
    </source>
</evidence>
<dbReference type="GO" id="GO:0005886">
    <property type="term" value="C:plasma membrane"/>
    <property type="evidence" value="ECO:0007669"/>
    <property type="project" value="UniProtKB-SubCell"/>
</dbReference>
<evidence type="ECO:0000256" key="8">
    <source>
        <dbReference type="ARBA" id="ARBA00023136"/>
    </source>
</evidence>
<dbReference type="GO" id="GO:0015031">
    <property type="term" value="P:protein transport"/>
    <property type="evidence" value="ECO:0007669"/>
    <property type="project" value="InterPro"/>
</dbReference>
<accession>A0A161QKG1</accession>
<dbReference type="Proteomes" id="UP000076574">
    <property type="component" value="Unassembled WGS sequence"/>
</dbReference>
<keyword evidence="8 9" id="KW-0472">Membrane</keyword>
<dbReference type="OrthoDB" id="9810980at2"/>
<reference evidence="12 13" key="1">
    <citation type="submission" date="2016-03" db="EMBL/GenBank/DDBJ databases">
        <title>Microsymbionts genomes from the relict species Vavilovia formosa (Stev.) Fed.</title>
        <authorList>
            <person name="Kopat V."/>
            <person name="Chirak E."/>
            <person name="Kimeklis A."/>
            <person name="Andronov E."/>
        </authorList>
    </citation>
    <scope>NUCLEOTIDE SEQUENCE [LARGE SCALE GENOMIC DNA]</scope>
    <source>
        <strain evidence="12 13">Vaf07</strain>
    </source>
</reference>
<evidence type="ECO:0000313" key="13">
    <source>
        <dbReference type="Proteomes" id="UP000076574"/>
    </source>
</evidence>
<dbReference type="AlphaFoldDB" id="A0A161QKG1"/>
<evidence type="ECO:0000256" key="7">
    <source>
        <dbReference type="ARBA" id="ARBA00022989"/>
    </source>
</evidence>
<dbReference type="RefSeq" id="WP_068738791.1">
    <property type="nucleotide sequence ID" value="NZ_LVYV01000056.1"/>
</dbReference>
<sequence>MKHQNLDHFSGAASTGSKATVPDEKTFRLWPRMVVGLVLVVALIVGLGGWAALALLEGAIVASGVVKVDQNLKEVQHRDGGIVKSLAVRQGDLVQEGQVLATLDDVQIKAELLIVRSQLGEALGRQARLIAERDNLDSIEFPTDLFRLSASADSVVHGETRLFAGNKIGRDSHKEQLGLSISQTGEEIKGMEARLAAKEHEIVLVGAERDKMDGLFEKKIVEYTRVYSVHRDWARILGERGEISASIARAKVRASEIKVQVIAVDQNASTEAQRDLRTVDARISELSERKLAIEDRLSRTEIKSPVTGYINELSAFTIGGVITPAARIATVVPESAELKLEIKISPNDIDQVREGQAARVRLTAFNRTTTPEMKGLLGMVSPASSRDPTTGQEHYIAYVHLLKTEDALNQLKGIRLVPGMPAEVFVTTQERSAMSYLVKPFADQMNRAFRER</sequence>
<evidence type="ECO:0000256" key="4">
    <source>
        <dbReference type="ARBA" id="ARBA00022475"/>
    </source>
</evidence>
<evidence type="ECO:0000256" key="9">
    <source>
        <dbReference type="RuleBase" id="RU365093"/>
    </source>
</evidence>
<dbReference type="PANTHER" id="PTHR30386">
    <property type="entry name" value="MEMBRANE FUSION SUBUNIT OF EMRAB-TOLC MULTIDRUG EFFLUX PUMP"/>
    <property type="match status" value="1"/>
</dbReference>
<evidence type="ECO:0000256" key="6">
    <source>
        <dbReference type="ARBA" id="ARBA00022692"/>
    </source>
</evidence>
<dbReference type="STRING" id="943830.A4A58_19555"/>